<dbReference type="Proteomes" id="UP000197003">
    <property type="component" value="Chromosome"/>
</dbReference>
<gene>
    <name evidence="1" type="ORF">B9G79_14230</name>
</gene>
<evidence type="ECO:0000313" key="2">
    <source>
        <dbReference type="Proteomes" id="UP000197003"/>
    </source>
</evidence>
<dbReference type="EMBL" id="CP020946">
    <property type="protein sequence ID" value="ASD64642.1"/>
    <property type="molecule type" value="Genomic_DNA"/>
</dbReference>
<proteinExistence type="predicted"/>
<dbReference type="RefSeq" id="WP_011163404.1">
    <property type="nucleotide sequence ID" value="NZ_AP029059.1"/>
</dbReference>
<reference evidence="1 2" key="1">
    <citation type="submission" date="2017-04" db="EMBL/GenBank/DDBJ databases">
        <title>Whole genome sequence of Bdellovibrio bacteriovorus strain SSB218315.</title>
        <authorList>
            <person name="Oyedara O."/>
            <person name="Rodriguez-Perez M.A."/>
        </authorList>
    </citation>
    <scope>NUCLEOTIDE SEQUENCE [LARGE SCALE GENOMIC DNA]</scope>
    <source>
        <strain evidence="1 2">SSB218315</strain>
    </source>
</reference>
<dbReference type="AlphaFoldDB" id="A0A1Z3NB03"/>
<dbReference type="Pfam" id="PF25948">
    <property type="entry name" value="DUF7986"/>
    <property type="match status" value="1"/>
</dbReference>
<organism evidence="1 2">
    <name type="scientific">Bdellovibrio bacteriovorus</name>
    <dbReference type="NCBI Taxonomy" id="959"/>
    <lineage>
        <taxon>Bacteria</taxon>
        <taxon>Pseudomonadati</taxon>
        <taxon>Bdellovibrionota</taxon>
        <taxon>Bdellovibrionia</taxon>
        <taxon>Bdellovibrionales</taxon>
        <taxon>Pseudobdellovibrionaceae</taxon>
        <taxon>Bdellovibrio</taxon>
    </lineage>
</organism>
<sequence length="222" mass="26413">MNEYEKLIEKILNHFVSDAFKDELAMAKKEFFENAGTLDENSEHYESRMAQFYDWYFFTRELKGFGQTPLEACLLVRELRFSEEELKTLEVLKQHRHSIFEFVKIKDGDVYIKDILQNKKGFFSSNVMVVKASPFVFGFDQDELFEVRLIPQGDSYVFTRGFCFHPESAKKFILSEAKRHRKDPDLDPDLLMLRLIKMRYKFEQYKHVKPELIYSNEGKLGI</sequence>
<dbReference type="OrthoDB" id="5291527at2"/>
<accession>A0A1Z3NB03</accession>
<evidence type="ECO:0000313" key="1">
    <source>
        <dbReference type="EMBL" id="ASD64642.1"/>
    </source>
</evidence>
<name>A0A1Z3NB03_BDEBC</name>
<dbReference type="OMA" id="FSSAFCY"/>
<protein>
    <submittedName>
        <fullName evidence="1">Uncharacterized protein</fullName>
    </submittedName>
</protein>
<dbReference type="GeneID" id="93011929"/>
<dbReference type="KEGG" id="bbac:EP01_18515"/>
<dbReference type="InterPro" id="IPR058292">
    <property type="entry name" value="DUF7986"/>
</dbReference>